<dbReference type="AlphaFoldDB" id="A0A085Z6X7"/>
<accession>A0A085Z6X7</accession>
<comment type="caution">
    <text evidence="1">The sequence shown here is derived from an EMBL/GenBank/DDBJ whole genome shotgun (WGS) entry which is preliminary data.</text>
</comment>
<organism evidence="1 2">
    <name type="scientific">Chryseobacterium formosense</name>
    <dbReference type="NCBI Taxonomy" id="236814"/>
    <lineage>
        <taxon>Bacteria</taxon>
        <taxon>Pseudomonadati</taxon>
        <taxon>Bacteroidota</taxon>
        <taxon>Flavobacteriia</taxon>
        <taxon>Flavobacteriales</taxon>
        <taxon>Weeksellaceae</taxon>
        <taxon>Chryseobacterium group</taxon>
        <taxon>Chryseobacterium</taxon>
    </lineage>
</organism>
<dbReference type="Proteomes" id="UP000028713">
    <property type="component" value="Unassembled WGS sequence"/>
</dbReference>
<dbReference type="PROSITE" id="PS51257">
    <property type="entry name" value="PROKAR_LIPOPROTEIN"/>
    <property type="match status" value="1"/>
</dbReference>
<gene>
    <name evidence="1" type="ORF">IX39_05910</name>
</gene>
<protein>
    <recommendedName>
        <fullName evidence="3">Lipoprotein</fullName>
    </recommendedName>
</protein>
<sequence length="211" mass="24607">MKKTFLAFLLLAVLSCEKKVDKEPAISTDNLKRSNERTDTEQEAFSKEVALKKTNDELLQAIKVGYYDVFANYIHPQKGVRFSMYAFVNRNEDKHFSKADFEKYFPAKTVFTWGSRDGSGEIYKATIQQYFKDWIFKKDFTKSEYAFNKFLGGGNSLNNLKEVYPNTDFTENYISGSEKNGGMDWNVLRFVFEEFEGKYYVVAVINDEWTI</sequence>
<dbReference type="RefSeq" id="WP_034674222.1">
    <property type="nucleotide sequence ID" value="NZ_FPAP01000002.1"/>
</dbReference>
<evidence type="ECO:0000313" key="1">
    <source>
        <dbReference type="EMBL" id="KFF00191.1"/>
    </source>
</evidence>
<evidence type="ECO:0000313" key="2">
    <source>
        <dbReference type="Proteomes" id="UP000028713"/>
    </source>
</evidence>
<dbReference type="EMBL" id="JPRP01000001">
    <property type="protein sequence ID" value="KFF00191.1"/>
    <property type="molecule type" value="Genomic_DNA"/>
</dbReference>
<name>A0A085Z6X7_9FLAO</name>
<dbReference type="STRING" id="236814.IX39_05910"/>
<keyword evidence="2" id="KW-1185">Reference proteome</keyword>
<dbReference type="OrthoDB" id="1267107at2"/>
<reference evidence="1 2" key="1">
    <citation type="submission" date="2014-07" db="EMBL/GenBank/DDBJ databases">
        <title>Genome of Chryseobacterium formosense LMG 24722.</title>
        <authorList>
            <person name="Pipes S.E."/>
            <person name="Stropko S.J."/>
            <person name="Newman J.D."/>
        </authorList>
    </citation>
    <scope>NUCLEOTIDE SEQUENCE [LARGE SCALE GENOMIC DNA]</scope>
    <source>
        <strain evidence="1 2">LMG 24722</strain>
    </source>
</reference>
<evidence type="ECO:0008006" key="3">
    <source>
        <dbReference type="Google" id="ProtNLM"/>
    </source>
</evidence>
<proteinExistence type="predicted"/>
<dbReference type="eggNOG" id="ENOG502ZBUC">
    <property type="taxonomic scope" value="Bacteria"/>
</dbReference>